<dbReference type="InterPro" id="IPR008949">
    <property type="entry name" value="Isoprenoid_synthase_dom_sf"/>
</dbReference>
<organism evidence="7 8">
    <name type="scientific">Streptomyces spectabilis</name>
    <dbReference type="NCBI Taxonomy" id="68270"/>
    <lineage>
        <taxon>Bacteria</taxon>
        <taxon>Bacillati</taxon>
        <taxon>Actinomycetota</taxon>
        <taxon>Actinomycetes</taxon>
        <taxon>Kitasatosporales</taxon>
        <taxon>Streptomycetaceae</taxon>
        <taxon>Streptomyces</taxon>
    </lineage>
</organism>
<comment type="cofactor">
    <cofactor evidence="1">
        <name>Mg(2+)</name>
        <dbReference type="ChEBI" id="CHEBI:18420"/>
    </cofactor>
</comment>
<dbReference type="GO" id="GO:0004659">
    <property type="term" value="F:prenyltransferase activity"/>
    <property type="evidence" value="ECO:0007669"/>
    <property type="project" value="InterPro"/>
</dbReference>
<evidence type="ECO:0000256" key="1">
    <source>
        <dbReference type="ARBA" id="ARBA00001946"/>
    </source>
</evidence>
<evidence type="ECO:0000313" key="8">
    <source>
        <dbReference type="Proteomes" id="UP000316806"/>
    </source>
</evidence>
<dbReference type="Proteomes" id="UP000316806">
    <property type="component" value="Chromosome"/>
</dbReference>
<dbReference type="PROSITE" id="PS00444">
    <property type="entry name" value="POLYPRENYL_SYNTHASE_2"/>
    <property type="match status" value="1"/>
</dbReference>
<dbReference type="GO" id="GO:0046872">
    <property type="term" value="F:metal ion binding"/>
    <property type="evidence" value="ECO:0007669"/>
    <property type="project" value="UniProtKB-KW"/>
</dbReference>
<name>A0A516RK95_STRST</name>
<keyword evidence="3 6" id="KW-0808">Transferase</keyword>
<dbReference type="EMBL" id="CP040916">
    <property type="protein sequence ID" value="QDQ16079.1"/>
    <property type="molecule type" value="Genomic_DNA"/>
</dbReference>
<evidence type="ECO:0000313" key="7">
    <source>
        <dbReference type="EMBL" id="QDQ16079.1"/>
    </source>
</evidence>
<gene>
    <name evidence="7" type="ORF">FH965_01940</name>
</gene>
<dbReference type="GO" id="GO:0008299">
    <property type="term" value="P:isoprenoid biosynthetic process"/>
    <property type="evidence" value="ECO:0007669"/>
    <property type="project" value="InterPro"/>
</dbReference>
<evidence type="ECO:0000256" key="3">
    <source>
        <dbReference type="ARBA" id="ARBA00022679"/>
    </source>
</evidence>
<dbReference type="InterPro" id="IPR000092">
    <property type="entry name" value="Polyprenyl_synt"/>
</dbReference>
<dbReference type="SFLD" id="SFLDS00005">
    <property type="entry name" value="Isoprenoid_Synthase_Type_I"/>
    <property type="match status" value="1"/>
</dbReference>
<dbReference type="SFLD" id="SFLDG01017">
    <property type="entry name" value="Polyprenyl_Transferase_Like"/>
    <property type="match status" value="1"/>
</dbReference>
<comment type="similarity">
    <text evidence="2 6">Belongs to the FPP/GGPP synthase family.</text>
</comment>
<dbReference type="CDD" id="cd00685">
    <property type="entry name" value="Trans_IPPS_HT"/>
    <property type="match status" value="1"/>
</dbReference>
<dbReference type="Pfam" id="PF00348">
    <property type="entry name" value="polyprenyl_synt"/>
    <property type="match status" value="1"/>
</dbReference>
<dbReference type="PANTHER" id="PTHR12001:SF85">
    <property type="entry name" value="SHORT CHAIN ISOPRENYL DIPHOSPHATE SYNTHASE"/>
    <property type="match status" value="1"/>
</dbReference>
<evidence type="ECO:0000256" key="6">
    <source>
        <dbReference type="RuleBase" id="RU004466"/>
    </source>
</evidence>
<keyword evidence="4" id="KW-0479">Metal-binding</keyword>
<proteinExistence type="inferred from homology"/>
<dbReference type="PANTHER" id="PTHR12001">
    <property type="entry name" value="GERANYLGERANYL PYROPHOSPHATE SYNTHASE"/>
    <property type="match status" value="1"/>
</dbReference>
<dbReference type="AlphaFoldDB" id="A0A516RK95"/>
<sequence>MRSAVEERLAAFLGAKERLAAEQDFPAEVVEVLRDLVLGGGKRVRPVLCVAGWCAAGGRGDEGPVLQVAASLEMFHTFALVHDDVMDRSATRRGRPSAHEAFAARHRGRPGAARLGVDTAVLLGDVALVWSDELLHTAGLGADRFAAVTSVLDGMRTELMYGQYLDLLGTGCPSTDLEAALRIARFKSAKYTVERPLQLGAVLAGADAGVCAALSAFGLPLGEAFQLRDDLLGVFGDTPQTGKPVAEDLREGKHTVLLALALRRAVGGERDLLTGLSREMPPGPGQVAQIRAVLEGTGARAEVERLIEERRGRAQRALEDAGLPPSAGAVLRAAASTLIGSP</sequence>
<evidence type="ECO:0000256" key="2">
    <source>
        <dbReference type="ARBA" id="ARBA00006706"/>
    </source>
</evidence>
<keyword evidence="5" id="KW-0460">Magnesium</keyword>
<dbReference type="PROSITE" id="PS00723">
    <property type="entry name" value="POLYPRENYL_SYNTHASE_1"/>
    <property type="match status" value="1"/>
</dbReference>
<evidence type="ECO:0000256" key="5">
    <source>
        <dbReference type="ARBA" id="ARBA00022842"/>
    </source>
</evidence>
<evidence type="ECO:0000256" key="4">
    <source>
        <dbReference type="ARBA" id="ARBA00022723"/>
    </source>
</evidence>
<dbReference type="InterPro" id="IPR033749">
    <property type="entry name" value="Polyprenyl_synt_CS"/>
</dbReference>
<protein>
    <submittedName>
        <fullName evidence="7">Polyprenyl synthetase family protein</fullName>
    </submittedName>
</protein>
<dbReference type="Gene3D" id="1.10.600.10">
    <property type="entry name" value="Farnesyl Diphosphate Synthase"/>
    <property type="match status" value="1"/>
</dbReference>
<reference evidence="7 8" key="1">
    <citation type="journal article" date="2019" name="J. Ind. Microbiol. Biotechnol.">
        <title>The complete genomic sequence of Streptomyces spectabilis NRRL-2792 and identification of secondary metabolite biosynthetic gene clusters.</title>
        <authorList>
            <person name="Sinha A."/>
            <person name="Phillips-Salemka S."/>
            <person name="Niraula T.A."/>
            <person name="Short K.A."/>
            <person name="Niraula N.P."/>
        </authorList>
    </citation>
    <scope>NUCLEOTIDE SEQUENCE [LARGE SCALE GENOMIC DNA]</scope>
    <source>
        <strain evidence="7 8">NRRL 2792</strain>
    </source>
</reference>
<dbReference type="SUPFAM" id="SSF48576">
    <property type="entry name" value="Terpenoid synthases"/>
    <property type="match status" value="1"/>
</dbReference>
<accession>A0A516RK95</accession>